<dbReference type="EMBL" id="JAZAQF010000001">
    <property type="protein sequence ID" value="MFG3816050.1"/>
    <property type="molecule type" value="Genomic_DNA"/>
</dbReference>
<comment type="caution">
    <text evidence="1">The sequence shown here is derived from an EMBL/GenBank/DDBJ whole genome shotgun (WGS) entry which is preliminary data.</text>
</comment>
<dbReference type="Proteomes" id="UP001604335">
    <property type="component" value="Unassembled WGS sequence"/>
</dbReference>
<keyword evidence="2" id="KW-1185">Reference proteome</keyword>
<sequence>MIKKRKNFSSFTLTEAYQHLNLTELKPWELDSPTRSPSAFFQERLRRLQAHFDLRYCEKSKELIIDAFCEEAITDLENLKIWKGVKLETAQVTGNVDYLITERRDYVSAPFLCIVEAKKDDFEQGLAQCLVEMKACQDCNGDRTIEVLGIVTNGDGWRFYRLDSSGQVYETGLYSNRNPAELLGVLHQLLKQCNQAGRSTH</sequence>
<evidence type="ECO:0008006" key="3">
    <source>
        <dbReference type="Google" id="ProtNLM"/>
    </source>
</evidence>
<evidence type="ECO:0000313" key="1">
    <source>
        <dbReference type="EMBL" id="MFG3816050.1"/>
    </source>
</evidence>
<protein>
    <recommendedName>
        <fullName evidence="3">Type I restriction enzyme R protein N-terminal domain-containing protein</fullName>
    </recommendedName>
</protein>
<accession>A0ABW7C7C5</accession>
<organism evidence="1 2">
    <name type="scientific">Limnothrix redekei LRLZ20PSL1</name>
    <dbReference type="NCBI Taxonomy" id="3112953"/>
    <lineage>
        <taxon>Bacteria</taxon>
        <taxon>Bacillati</taxon>
        <taxon>Cyanobacteriota</taxon>
        <taxon>Cyanophyceae</taxon>
        <taxon>Pseudanabaenales</taxon>
        <taxon>Pseudanabaenaceae</taxon>
        <taxon>Limnothrix</taxon>
    </lineage>
</organism>
<evidence type="ECO:0000313" key="2">
    <source>
        <dbReference type="Proteomes" id="UP001604335"/>
    </source>
</evidence>
<gene>
    <name evidence="1" type="ORF">VPK24_00250</name>
</gene>
<dbReference type="RefSeq" id="WP_190354282.1">
    <property type="nucleotide sequence ID" value="NZ_JAZAQF010000001.1"/>
</dbReference>
<name>A0ABW7C7C5_9CYAN</name>
<reference evidence="2" key="1">
    <citation type="journal article" date="2024" name="Algal Res.">
        <title>Biochemical, toxicological and genomic investigation of a high-biomass producing Limnothrix strain isolated from Italian shallow drinking water reservoir.</title>
        <authorList>
            <person name="Simonazzi M."/>
            <person name="Shishido T.K."/>
            <person name="Delbaje E."/>
            <person name="Wahlsten M."/>
            <person name="Fewer D.P."/>
            <person name="Sivonen K."/>
            <person name="Pezzolesi L."/>
            <person name="Pistocchi R."/>
        </authorList>
    </citation>
    <scope>NUCLEOTIDE SEQUENCE [LARGE SCALE GENOMIC DNA]</scope>
    <source>
        <strain evidence="2">LRLZ20PSL1</strain>
    </source>
</reference>
<proteinExistence type="predicted"/>